<feature type="transmembrane region" description="Helical" evidence="1">
    <location>
        <begin position="261"/>
        <end position="280"/>
    </location>
</feature>
<keyword evidence="1" id="KW-0812">Transmembrane</keyword>
<keyword evidence="3" id="KW-1185">Reference proteome</keyword>
<proteinExistence type="predicted"/>
<evidence type="ECO:0000256" key="1">
    <source>
        <dbReference type="SAM" id="Phobius"/>
    </source>
</evidence>
<dbReference type="PANTHER" id="PTHR37305:SF1">
    <property type="entry name" value="MEMBRANE PROTEIN"/>
    <property type="match status" value="1"/>
</dbReference>
<reference evidence="2 3" key="1">
    <citation type="journal article" date="2021" name="ISME Commun">
        <title>Automated analysis of genomic sequences facilitates high-throughput and comprehensive description of bacteria.</title>
        <authorList>
            <person name="Hitch T.C.A."/>
        </authorList>
    </citation>
    <scope>NUCLEOTIDE SEQUENCE [LARGE SCALE GENOMIC DNA]</scope>
    <source>
        <strain evidence="2 3">Sanger_03</strain>
    </source>
</reference>
<feature type="transmembrane region" description="Helical" evidence="1">
    <location>
        <begin position="176"/>
        <end position="196"/>
    </location>
</feature>
<dbReference type="EMBL" id="JAOQJU010000009">
    <property type="protein sequence ID" value="MCU6686693.1"/>
    <property type="molecule type" value="Genomic_DNA"/>
</dbReference>
<sequence>MSKLLSAEFVRLCKSFVFKLGILFSAGSGVFMVLMRWADVRKNADEYAQLSVEYSNTDALIFVGGLYLIFAAAVVVGLFVGTEYSDGTIRNKLSAGHARRDIYLSKLIVCAAADVVIYVVYILVVLGLGQILLGGTTFHVKEILVFGAAGITAMLAMTALLLLFSMSIQSKASGSVVCLLSAIILLFAALIIYQRLEAPEYYEAYSYVDEETGETIEVEREKNDRYLSGRKREVYEFLYNFLPVSQLYQIAMNEPDNLKLMVVYDFVIVVITTGVGIAIFKKKNIK</sequence>
<keyword evidence="1" id="KW-1133">Transmembrane helix</keyword>
<feature type="transmembrane region" description="Helical" evidence="1">
    <location>
        <begin position="143"/>
        <end position="164"/>
    </location>
</feature>
<dbReference type="Pfam" id="PF12679">
    <property type="entry name" value="ABC2_membrane_2"/>
    <property type="match status" value="1"/>
</dbReference>
<comment type="caution">
    <text evidence="2">The sequence shown here is derived from an EMBL/GenBank/DDBJ whole genome shotgun (WGS) entry which is preliminary data.</text>
</comment>
<dbReference type="Proteomes" id="UP001652431">
    <property type="component" value="Unassembled WGS sequence"/>
</dbReference>
<feature type="transmembrane region" description="Helical" evidence="1">
    <location>
        <begin position="103"/>
        <end position="131"/>
    </location>
</feature>
<accession>A0ABT2RMQ8</accession>
<feature type="transmembrane region" description="Helical" evidence="1">
    <location>
        <begin position="20"/>
        <end position="39"/>
    </location>
</feature>
<name>A0ABT2RMQ8_9FIRM</name>
<dbReference type="PANTHER" id="PTHR37305">
    <property type="entry name" value="INTEGRAL MEMBRANE PROTEIN-RELATED"/>
    <property type="match status" value="1"/>
</dbReference>
<organism evidence="2 3">
    <name type="scientific">Dorea acetigenes</name>
    <dbReference type="NCBI Taxonomy" id="2981787"/>
    <lineage>
        <taxon>Bacteria</taxon>
        <taxon>Bacillati</taxon>
        <taxon>Bacillota</taxon>
        <taxon>Clostridia</taxon>
        <taxon>Lachnospirales</taxon>
        <taxon>Lachnospiraceae</taxon>
        <taxon>Dorea</taxon>
    </lineage>
</organism>
<evidence type="ECO:0000313" key="3">
    <source>
        <dbReference type="Proteomes" id="UP001652431"/>
    </source>
</evidence>
<gene>
    <name evidence="2" type="ORF">OCV99_09055</name>
</gene>
<keyword evidence="1" id="KW-0472">Membrane</keyword>
<dbReference type="RefSeq" id="WP_158369926.1">
    <property type="nucleotide sequence ID" value="NZ_JAOQJU010000009.1"/>
</dbReference>
<evidence type="ECO:0000313" key="2">
    <source>
        <dbReference type="EMBL" id="MCU6686693.1"/>
    </source>
</evidence>
<feature type="transmembrane region" description="Helical" evidence="1">
    <location>
        <begin position="59"/>
        <end position="82"/>
    </location>
</feature>
<protein>
    <submittedName>
        <fullName evidence="2">ABC transporter permease</fullName>
    </submittedName>
</protein>